<dbReference type="OrthoDB" id="6687316at2"/>
<dbReference type="Proteomes" id="UP000280405">
    <property type="component" value="Unassembled WGS sequence"/>
</dbReference>
<evidence type="ECO:0008006" key="4">
    <source>
        <dbReference type="Google" id="ProtNLM"/>
    </source>
</evidence>
<feature type="signal peptide" evidence="1">
    <location>
        <begin position="1"/>
        <end position="20"/>
    </location>
</feature>
<evidence type="ECO:0000313" key="3">
    <source>
        <dbReference type="Proteomes" id="UP000280405"/>
    </source>
</evidence>
<accession>A0A3A8EY16</accession>
<protein>
    <recommendedName>
        <fullName evidence="4">RcnB family protein</fullName>
    </recommendedName>
</protein>
<keyword evidence="1" id="KW-0732">Signal</keyword>
<gene>
    <name evidence="2" type="ORF">D7V20_04535</name>
</gene>
<evidence type="ECO:0000256" key="1">
    <source>
        <dbReference type="SAM" id="SignalP"/>
    </source>
</evidence>
<dbReference type="Pfam" id="PF11776">
    <property type="entry name" value="RcnB"/>
    <property type="match status" value="1"/>
</dbReference>
<dbReference type="EMBL" id="RAXT01000005">
    <property type="protein sequence ID" value="RKG39465.1"/>
    <property type="molecule type" value="Genomic_DNA"/>
</dbReference>
<reference evidence="2 3" key="1">
    <citation type="submission" date="2018-09" db="EMBL/GenBank/DDBJ databases">
        <title>The draft genome of Acinetobacter spp. strains.</title>
        <authorList>
            <person name="Qin J."/>
            <person name="Feng Y."/>
            <person name="Zong Z."/>
        </authorList>
    </citation>
    <scope>NUCLEOTIDE SEQUENCE [LARGE SCALE GENOMIC DNA]</scope>
    <source>
        <strain evidence="2 3">WCHAc060115</strain>
    </source>
</reference>
<comment type="caution">
    <text evidence="2">The sequence shown here is derived from an EMBL/GenBank/DDBJ whole genome shotgun (WGS) entry which is preliminary data.</text>
</comment>
<sequence>MKQVLSLSALALILSGFSIAAYADGKDWGNYRSVERPQKKYPTTTYKYTDQYGRPMTQEIPVRPPQYHRPYPNYPNQGYPNYPNHGYPNRPYPVYPPRNGVTIIYNHQFPTQTEYHSDSYGYVNGQGGSISSSEYTLISDWRRYGLPAPQSGMHWIYENGRYLQIPND</sequence>
<dbReference type="RefSeq" id="WP_120383146.1">
    <property type="nucleotide sequence ID" value="NZ_RAXT01000005.1"/>
</dbReference>
<keyword evidence="3" id="KW-1185">Reference proteome</keyword>
<dbReference type="Gene3D" id="3.10.450.160">
    <property type="entry name" value="inner membrane protein cigr"/>
    <property type="match status" value="1"/>
</dbReference>
<dbReference type="AlphaFoldDB" id="A0A3A8EY16"/>
<feature type="chain" id="PRO_5017435140" description="RcnB family protein" evidence="1">
    <location>
        <begin position="21"/>
        <end position="168"/>
    </location>
</feature>
<proteinExistence type="predicted"/>
<dbReference type="InterPro" id="IPR024572">
    <property type="entry name" value="RcnB"/>
</dbReference>
<name>A0A3A8EY16_9GAMM</name>
<organism evidence="2 3">
    <name type="scientific">Acinetobacter rongchengensis</name>
    <dbReference type="NCBI Taxonomy" id="2419601"/>
    <lineage>
        <taxon>Bacteria</taxon>
        <taxon>Pseudomonadati</taxon>
        <taxon>Pseudomonadota</taxon>
        <taxon>Gammaproteobacteria</taxon>
        <taxon>Moraxellales</taxon>
        <taxon>Moraxellaceae</taxon>
        <taxon>Acinetobacter</taxon>
    </lineage>
</organism>
<evidence type="ECO:0000313" key="2">
    <source>
        <dbReference type="EMBL" id="RKG39465.1"/>
    </source>
</evidence>